<dbReference type="Proteomes" id="UP001597468">
    <property type="component" value="Unassembled WGS sequence"/>
</dbReference>
<evidence type="ECO:0000313" key="23">
    <source>
        <dbReference type="Proteomes" id="UP001597468"/>
    </source>
</evidence>
<evidence type="ECO:0000256" key="16">
    <source>
        <dbReference type="ARBA" id="ARBA00034000"/>
    </source>
</evidence>
<keyword evidence="6" id="KW-0121">Carboxypeptidase</keyword>
<keyword evidence="19" id="KW-1133">Transmembrane helix</keyword>
<comment type="catalytic activity">
    <reaction evidence="16">
        <text>Preferential cleavage: (Ac)2-L-Lys-D-Ala-|-D-Ala. Also transpeptidation of peptidyl-alanyl moieties that are N-acyl substituents of D-alanine.</text>
        <dbReference type="EC" id="3.4.16.4"/>
    </reaction>
</comment>
<dbReference type="Pfam" id="PF00912">
    <property type="entry name" value="Transgly"/>
    <property type="match status" value="1"/>
</dbReference>
<dbReference type="RefSeq" id="WP_380753465.1">
    <property type="nucleotide sequence ID" value="NZ_JBHULT010000010.1"/>
</dbReference>
<comment type="pathway">
    <text evidence="2">Cell wall biogenesis; peptidoglycan biosynthesis.</text>
</comment>
<evidence type="ECO:0000256" key="1">
    <source>
        <dbReference type="ARBA" id="ARBA00004236"/>
    </source>
</evidence>
<organism evidence="22 23">
    <name type="scientific">Salinimicrobium flavum</name>
    <dbReference type="NCBI Taxonomy" id="1737065"/>
    <lineage>
        <taxon>Bacteria</taxon>
        <taxon>Pseudomonadati</taxon>
        <taxon>Bacteroidota</taxon>
        <taxon>Flavobacteriia</taxon>
        <taxon>Flavobacteriales</taxon>
        <taxon>Flavobacteriaceae</taxon>
        <taxon>Salinimicrobium</taxon>
    </lineage>
</organism>
<evidence type="ECO:0000256" key="15">
    <source>
        <dbReference type="ARBA" id="ARBA00023316"/>
    </source>
</evidence>
<evidence type="ECO:0000313" key="22">
    <source>
        <dbReference type="EMBL" id="MFD2518762.1"/>
    </source>
</evidence>
<dbReference type="InterPro" id="IPR001460">
    <property type="entry name" value="PCN-bd_Tpept"/>
</dbReference>
<evidence type="ECO:0000259" key="21">
    <source>
        <dbReference type="Pfam" id="PF00912"/>
    </source>
</evidence>
<keyword evidence="23" id="KW-1185">Reference proteome</keyword>
<evidence type="ECO:0000259" key="20">
    <source>
        <dbReference type="Pfam" id="PF00905"/>
    </source>
</evidence>
<evidence type="ECO:0000256" key="10">
    <source>
        <dbReference type="ARBA" id="ARBA00022801"/>
    </source>
</evidence>
<evidence type="ECO:0000256" key="14">
    <source>
        <dbReference type="ARBA" id="ARBA00023268"/>
    </source>
</evidence>
<dbReference type="SUPFAM" id="SSF56601">
    <property type="entry name" value="beta-lactamase/transpeptidase-like"/>
    <property type="match status" value="1"/>
</dbReference>
<gene>
    <name evidence="22" type="ORF">ACFSTG_12710</name>
</gene>
<evidence type="ECO:0000256" key="11">
    <source>
        <dbReference type="ARBA" id="ARBA00022960"/>
    </source>
</evidence>
<evidence type="ECO:0000256" key="5">
    <source>
        <dbReference type="ARBA" id="ARBA00022475"/>
    </source>
</evidence>
<evidence type="ECO:0000256" key="9">
    <source>
        <dbReference type="ARBA" id="ARBA00022679"/>
    </source>
</evidence>
<comment type="caution">
    <text evidence="22">The sequence shown here is derived from an EMBL/GenBank/DDBJ whole genome shotgun (WGS) entry which is preliminary data.</text>
</comment>
<feature type="domain" description="Glycosyl transferase family 51" evidence="21">
    <location>
        <begin position="82"/>
        <end position="259"/>
    </location>
</feature>
<keyword evidence="7" id="KW-0645">Protease</keyword>
<feature type="domain" description="Penicillin-binding protein transpeptidase" evidence="20">
    <location>
        <begin position="436"/>
        <end position="671"/>
    </location>
</feature>
<comment type="similarity">
    <text evidence="3">In the C-terminal section; belongs to the transpeptidase family.</text>
</comment>
<keyword evidence="8 22" id="KW-0328">Glycosyltransferase</keyword>
<evidence type="ECO:0000256" key="2">
    <source>
        <dbReference type="ARBA" id="ARBA00004752"/>
    </source>
</evidence>
<evidence type="ECO:0000256" key="8">
    <source>
        <dbReference type="ARBA" id="ARBA00022676"/>
    </source>
</evidence>
<keyword evidence="14" id="KW-0511">Multifunctional enzyme</keyword>
<name>A0ABW5J0E5_9FLAO</name>
<dbReference type="InterPro" id="IPR050396">
    <property type="entry name" value="Glycosyltr_51/Transpeptidase"/>
</dbReference>
<proteinExistence type="inferred from homology"/>
<keyword evidence="10" id="KW-0378">Hydrolase</keyword>
<feature type="region of interest" description="Disordered" evidence="18">
    <location>
        <begin position="751"/>
        <end position="781"/>
    </location>
</feature>
<keyword evidence="19" id="KW-0812">Transmembrane</keyword>
<evidence type="ECO:0000256" key="6">
    <source>
        <dbReference type="ARBA" id="ARBA00022645"/>
    </source>
</evidence>
<keyword evidence="5" id="KW-1003">Cell membrane</keyword>
<dbReference type="PANTHER" id="PTHR32282">
    <property type="entry name" value="BINDING PROTEIN TRANSPEPTIDASE, PUTATIVE-RELATED"/>
    <property type="match status" value="1"/>
</dbReference>
<evidence type="ECO:0000256" key="3">
    <source>
        <dbReference type="ARBA" id="ARBA00007090"/>
    </source>
</evidence>
<keyword evidence="11" id="KW-0133">Cell shape</keyword>
<keyword evidence="15" id="KW-0961">Cell wall biogenesis/degradation</keyword>
<dbReference type="Pfam" id="PF00905">
    <property type="entry name" value="Transpeptidase"/>
    <property type="match status" value="1"/>
</dbReference>
<dbReference type="InterPro" id="IPR012338">
    <property type="entry name" value="Beta-lactam/transpept-like"/>
</dbReference>
<keyword evidence="13 19" id="KW-0472">Membrane</keyword>
<dbReference type="EMBL" id="JBHULT010000010">
    <property type="protein sequence ID" value="MFD2518762.1"/>
    <property type="molecule type" value="Genomic_DNA"/>
</dbReference>
<keyword evidence="12" id="KW-0573">Peptidoglycan synthesis</keyword>
<evidence type="ECO:0000256" key="19">
    <source>
        <dbReference type="SAM" id="Phobius"/>
    </source>
</evidence>
<dbReference type="PANTHER" id="PTHR32282:SF11">
    <property type="entry name" value="PENICILLIN-BINDING PROTEIN 1B"/>
    <property type="match status" value="1"/>
</dbReference>
<dbReference type="InterPro" id="IPR036950">
    <property type="entry name" value="PBP_transglycosylase"/>
</dbReference>
<evidence type="ECO:0000256" key="18">
    <source>
        <dbReference type="SAM" id="MobiDB-lite"/>
    </source>
</evidence>
<accession>A0ABW5J0E5</accession>
<evidence type="ECO:0000256" key="13">
    <source>
        <dbReference type="ARBA" id="ARBA00023136"/>
    </source>
</evidence>
<protein>
    <submittedName>
        <fullName evidence="22">Transglycosylase domain-containing protein</fullName>
        <ecNumber evidence="22">2.4.-.-</ecNumber>
    </submittedName>
</protein>
<dbReference type="Gene3D" id="1.10.3810.10">
    <property type="entry name" value="Biosynthetic peptidoglycan transglycosylase-like"/>
    <property type="match status" value="1"/>
</dbReference>
<feature type="transmembrane region" description="Helical" evidence="19">
    <location>
        <begin position="31"/>
        <end position="55"/>
    </location>
</feature>
<evidence type="ECO:0000256" key="4">
    <source>
        <dbReference type="ARBA" id="ARBA00007739"/>
    </source>
</evidence>
<dbReference type="EC" id="2.4.-.-" evidence="22"/>
<dbReference type="GO" id="GO:0016757">
    <property type="term" value="F:glycosyltransferase activity"/>
    <property type="evidence" value="ECO:0007669"/>
    <property type="project" value="UniProtKB-KW"/>
</dbReference>
<sequence length="781" mass="88539">MLTKYYRVLLLKIRKLADKIRKIPAPVAKKWTIGVLLGGFLFFGIFYLSIYFGLWGKIPAEAELKELKQNEATEVFASEGELIGKYYIFDRQPVLYQELPQHLIDALIATEDIRFYDHDGIDSRSLARVFFKTILMGDETSGGGSTITLQLAKNLFGRQDYGYLSIVVNKVRESIIARRLESIYSKKEIINLYFNTVPFSDNTYGIESASRKFFNTTTSNLTLEQAATLVGTLKASHYYNPRLFPERSKERRNVVLFQMEKYGFLPQEEYKKAREQPITMKYQFFSNNGGIAPYFRSQLKKDVKAILDTLTNGEGEPYNIYRDGLQIHTTIDYEMQVLAEEAMTEHMTALQAQFEKSWGKRAPWKREKLLKEALAQTPQYKSLEKAGWEKEKIMDSLHKKTEMELFDWGKKEMISASIADSVQHYMKFLNMGMINLEPSTGAVKSWVGGINHKYFKYDHVQQSRRQVGSTFKPVVYTAAVDAGIDPCTYYSVREVSYEGGWTPSNSDDDIDPYLNYPMPTALSKSINTIAVKVLYDVGLNNVLTQAQKMGFPPDIPRYPSIALGTAEMSVADLAGSYASYANNGRFAKPFYITKIQDKYGNIIVEFKPQVAKKPAFSNTTGQVMIEMMKETVNSGTAARLRFKYALPNDIAGKTGTTQDNRDGWFVGITPNLVSVTWAGSDDHRIGFPSTYIGQGANSALPAFALLMQKMNADPQFEEITGARFGSPSPTVQMMLACEPEKRDDFLERLFTNKDRPKRKSGNTGEKKGLFSKIKGIFKKKN</sequence>
<evidence type="ECO:0000256" key="12">
    <source>
        <dbReference type="ARBA" id="ARBA00022984"/>
    </source>
</evidence>
<dbReference type="InterPro" id="IPR023346">
    <property type="entry name" value="Lysozyme-like_dom_sf"/>
</dbReference>
<reference evidence="23" key="1">
    <citation type="journal article" date="2019" name="Int. J. Syst. Evol. Microbiol.">
        <title>The Global Catalogue of Microorganisms (GCM) 10K type strain sequencing project: providing services to taxonomists for standard genome sequencing and annotation.</title>
        <authorList>
            <consortium name="The Broad Institute Genomics Platform"/>
            <consortium name="The Broad Institute Genome Sequencing Center for Infectious Disease"/>
            <person name="Wu L."/>
            <person name="Ma J."/>
        </authorList>
    </citation>
    <scope>NUCLEOTIDE SEQUENCE [LARGE SCALE GENOMIC DNA]</scope>
    <source>
        <strain evidence="23">KCTC 42585</strain>
    </source>
</reference>
<dbReference type="InterPro" id="IPR001264">
    <property type="entry name" value="Glyco_trans_51"/>
</dbReference>
<evidence type="ECO:0000256" key="17">
    <source>
        <dbReference type="ARBA" id="ARBA00049902"/>
    </source>
</evidence>
<comment type="catalytic activity">
    <reaction evidence="17">
        <text>[GlcNAc-(1-&gt;4)-Mur2Ac(oyl-L-Ala-gamma-D-Glu-L-Lys-D-Ala-D-Ala)](n)-di-trans,octa-cis-undecaprenyl diphosphate + beta-D-GlcNAc-(1-&gt;4)-Mur2Ac(oyl-L-Ala-gamma-D-Glu-L-Lys-D-Ala-D-Ala)-di-trans,octa-cis-undecaprenyl diphosphate = [GlcNAc-(1-&gt;4)-Mur2Ac(oyl-L-Ala-gamma-D-Glu-L-Lys-D-Ala-D-Ala)](n+1)-di-trans,octa-cis-undecaprenyl diphosphate + di-trans,octa-cis-undecaprenyl diphosphate + H(+)</text>
        <dbReference type="Rhea" id="RHEA:23708"/>
        <dbReference type="Rhea" id="RHEA-COMP:9602"/>
        <dbReference type="Rhea" id="RHEA-COMP:9603"/>
        <dbReference type="ChEBI" id="CHEBI:15378"/>
        <dbReference type="ChEBI" id="CHEBI:58405"/>
        <dbReference type="ChEBI" id="CHEBI:60033"/>
        <dbReference type="ChEBI" id="CHEBI:78435"/>
        <dbReference type="EC" id="2.4.99.28"/>
    </reaction>
</comment>
<comment type="similarity">
    <text evidence="4">In the N-terminal section; belongs to the glycosyltransferase 51 family.</text>
</comment>
<comment type="subcellular location">
    <subcellularLocation>
        <location evidence="1">Cell membrane</location>
    </subcellularLocation>
</comment>
<evidence type="ECO:0000256" key="7">
    <source>
        <dbReference type="ARBA" id="ARBA00022670"/>
    </source>
</evidence>
<dbReference type="Gene3D" id="3.40.710.10">
    <property type="entry name" value="DD-peptidase/beta-lactamase superfamily"/>
    <property type="match status" value="1"/>
</dbReference>
<dbReference type="SUPFAM" id="SSF53955">
    <property type="entry name" value="Lysozyme-like"/>
    <property type="match status" value="1"/>
</dbReference>
<keyword evidence="9 22" id="KW-0808">Transferase</keyword>